<dbReference type="Gene3D" id="1.10.10.60">
    <property type="entry name" value="Homeodomain-like"/>
    <property type="match status" value="1"/>
</dbReference>
<dbReference type="AlphaFoldDB" id="A0A2N2DXF1"/>
<proteinExistence type="predicted"/>
<protein>
    <recommendedName>
        <fullName evidence="3">RNA polymerase sigma-70 region 4 domain-containing protein</fullName>
    </recommendedName>
</protein>
<reference evidence="1 2" key="1">
    <citation type="journal article" date="2017" name="ISME J.">
        <title>Potential for microbial H2 and metal transformations associated with novel bacteria and archaea in deep terrestrial subsurface sediments.</title>
        <authorList>
            <person name="Hernsdorf A.W."/>
            <person name="Amano Y."/>
            <person name="Miyakawa K."/>
            <person name="Ise K."/>
            <person name="Suzuki Y."/>
            <person name="Anantharaman K."/>
            <person name="Probst A."/>
            <person name="Burstein D."/>
            <person name="Thomas B.C."/>
            <person name="Banfield J.F."/>
        </authorList>
    </citation>
    <scope>NUCLEOTIDE SEQUENCE [LARGE SCALE GENOMIC DNA]</scope>
    <source>
        <strain evidence="1">HGW-Falkowbacteria-2</strain>
    </source>
</reference>
<accession>A0A2N2DXF1</accession>
<evidence type="ECO:0000313" key="1">
    <source>
        <dbReference type="EMBL" id="PKM87150.1"/>
    </source>
</evidence>
<dbReference type="EMBL" id="PHAH01000054">
    <property type="protein sequence ID" value="PKM87150.1"/>
    <property type="molecule type" value="Genomic_DNA"/>
</dbReference>
<evidence type="ECO:0000313" key="2">
    <source>
        <dbReference type="Proteomes" id="UP000233325"/>
    </source>
</evidence>
<comment type="caution">
    <text evidence="1">The sequence shown here is derived from an EMBL/GenBank/DDBJ whole genome shotgun (WGS) entry which is preliminary data.</text>
</comment>
<sequence>MILCIHMARPLKEKRNKEIVRMREDNPTMSWTEIGEIFRIKKQTAFKIWKKIKDQEKNFDKKE</sequence>
<dbReference type="Proteomes" id="UP000233325">
    <property type="component" value="Unassembled WGS sequence"/>
</dbReference>
<evidence type="ECO:0008006" key="3">
    <source>
        <dbReference type="Google" id="ProtNLM"/>
    </source>
</evidence>
<gene>
    <name evidence="1" type="ORF">CVU83_03350</name>
</gene>
<organism evidence="1 2">
    <name type="scientific">Candidatus Falkowbacteria bacterium HGW-Falkowbacteria-2</name>
    <dbReference type="NCBI Taxonomy" id="2013769"/>
    <lineage>
        <taxon>Bacteria</taxon>
        <taxon>Candidatus Falkowiibacteriota</taxon>
    </lineage>
</organism>
<name>A0A2N2DXF1_9BACT</name>